<reference evidence="7 8" key="1">
    <citation type="submission" date="2018-06" db="EMBL/GenBank/DDBJ databases">
        <authorList>
            <consortium name="Pathogen Informatics"/>
            <person name="Doyle S."/>
        </authorList>
    </citation>
    <scope>NUCLEOTIDE SEQUENCE [LARGE SCALE GENOMIC DNA]</scope>
    <source>
        <strain evidence="7 8">NCTC12224</strain>
    </source>
</reference>
<dbReference type="EC" id="3.2.1.-" evidence="6"/>
<keyword evidence="8" id="KW-1185">Reference proteome</keyword>
<dbReference type="InterPro" id="IPR012341">
    <property type="entry name" value="6hp_glycosidase-like_sf"/>
</dbReference>
<dbReference type="OrthoDB" id="9803461at2"/>
<gene>
    <name evidence="7" type="ORF">NCTC12224_01203</name>
</gene>
<dbReference type="PROSITE" id="PS00812">
    <property type="entry name" value="GLYCOSYL_HYDROL_F8"/>
    <property type="match status" value="1"/>
</dbReference>
<dbReference type="EMBL" id="UHFN01000007">
    <property type="protein sequence ID" value="SUN60875.1"/>
    <property type="molecule type" value="Genomic_DNA"/>
</dbReference>
<dbReference type="PRINTS" id="PR00735">
    <property type="entry name" value="GLHYDRLASE8"/>
</dbReference>
<keyword evidence="6" id="KW-0119">Carbohydrate metabolism</keyword>
<organism evidence="7 8">
    <name type="scientific">Streptococcus hyointestinalis</name>
    <dbReference type="NCBI Taxonomy" id="1337"/>
    <lineage>
        <taxon>Bacteria</taxon>
        <taxon>Bacillati</taxon>
        <taxon>Bacillota</taxon>
        <taxon>Bacilli</taxon>
        <taxon>Lactobacillales</taxon>
        <taxon>Streptococcaceae</taxon>
        <taxon>Streptococcus</taxon>
    </lineage>
</organism>
<keyword evidence="6" id="KW-0624">Polysaccharide degradation</keyword>
<evidence type="ECO:0000256" key="2">
    <source>
        <dbReference type="ARBA" id="ARBA00022729"/>
    </source>
</evidence>
<dbReference type="SUPFAM" id="SSF48208">
    <property type="entry name" value="Six-hairpin glycosidases"/>
    <property type="match status" value="1"/>
</dbReference>
<dbReference type="InterPro" id="IPR008928">
    <property type="entry name" value="6-hairpin_glycosidase_sf"/>
</dbReference>
<name>A0A380K722_9STRE</name>
<evidence type="ECO:0000256" key="4">
    <source>
        <dbReference type="ARBA" id="ARBA00023295"/>
    </source>
</evidence>
<sequence length="365" mass="41787">MRRTKFRFIWFIIALVLLAVIFLRARQTNDKVLKSNLYKEWTQQFLVTKGDTAYIKTTNDETKDVVLSEAQGYGMLISVEAAEEGLASKSQFNHLYHYYLSHRDGSSQLMSWRQIISGQKETSQKSNATDGDLYIAYALIRAANLWNDEEYKKQAKRLLADILAYNYNSTQEVLTVGNWATKDSKYYNLVRTSDVLPEQFSSFYELSGDERWLTIKDNMLDKLTLVSQKVKTGLVPDFIWLEDDNVKIASSNDVANEFDGSYSYNACRLPYNLAHSKDAKSQQVLGKMMTFFMSKNHVYAGYDLAGHALTKQNAGSFSAPLLYAGSQNTDYQKLVEENRYIFMTKLSEQSYYDATLVTLVALETL</sequence>
<dbReference type="InterPro" id="IPR002037">
    <property type="entry name" value="Glyco_hydro_8"/>
</dbReference>
<dbReference type="GO" id="GO:0000272">
    <property type="term" value="P:polysaccharide catabolic process"/>
    <property type="evidence" value="ECO:0007669"/>
    <property type="project" value="UniProtKB-KW"/>
</dbReference>
<feature type="active site" description="Nucleophile" evidence="5">
    <location>
        <position position="130"/>
    </location>
</feature>
<comment type="similarity">
    <text evidence="1 6">Belongs to the glycosyl hydrolase 8 (cellulase D) family.</text>
</comment>
<dbReference type="Gene3D" id="1.50.10.10">
    <property type="match status" value="1"/>
</dbReference>
<keyword evidence="3 6" id="KW-0378">Hydrolase</keyword>
<evidence type="ECO:0000256" key="1">
    <source>
        <dbReference type="ARBA" id="ARBA00009209"/>
    </source>
</evidence>
<dbReference type="Pfam" id="PF01270">
    <property type="entry name" value="Glyco_hydro_8"/>
    <property type="match status" value="1"/>
</dbReference>
<proteinExistence type="inferred from homology"/>
<dbReference type="GO" id="GO:0004553">
    <property type="term" value="F:hydrolase activity, hydrolyzing O-glycosyl compounds"/>
    <property type="evidence" value="ECO:0007669"/>
    <property type="project" value="InterPro"/>
</dbReference>
<dbReference type="InterPro" id="IPR019834">
    <property type="entry name" value="Glyco_hydro_8_CS"/>
</dbReference>
<dbReference type="Proteomes" id="UP000254924">
    <property type="component" value="Unassembled WGS sequence"/>
</dbReference>
<keyword evidence="4 6" id="KW-0326">Glycosidase</keyword>
<keyword evidence="2" id="KW-0732">Signal</keyword>
<evidence type="ECO:0000256" key="5">
    <source>
        <dbReference type="PROSITE-ProRule" id="PRU10058"/>
    </source>
</evidence>
<protein>
    <recommendedName>
        <fullName evidence="6">Glucanase</fullName>
        <ecNumber evidence="6">3.2.1.-</ecNumber>
    </recommendedName>
</protein>
<evidence type="ECO:0000313" key="7">
    <source>
        <dbReference type="EMBL" id="SUN60875.1"/>
    </source>
</evidence>
<dbReference type="AlphaFoldDB" id="A0A380K722"/>
<accession>A0A380K722</accession>
<evidence type="ECO:0000256" key="3">
    <source>
        <dbReference type="ARBA" id="ARBA00022801"/>
    </source>
</evidence>
<evidence type="ECO:0000313" key="8">
    <source>
        <dbReference type="Proteomes" id="UP000254924"/>
    </source>
</evidence>
<evidence type="ECO:0000256" key="6">
    <source>
        <dbReference type="RuleBase" id="RU361167"/>
    </source>
</evidence>